<dbReference type="RefSeq" id="WP_154523121.1">
    <property type="nucleotide sequence ID" value="NZ_VULZ01000002.1"/>
</dbReference>
<reference evidence="6 7" key="1">
    <citation type="submission" date="2019-08" db="EMBL/GenBank/DDBJ databases">
        <title>In-depth cultivation of the pig gut microbiome towards novel bacterial diversity and tailored functional studies.</title>
        <authorList>
            <person name="Wylensek D."/>
            <person name="Hitch T.C.A."/>
            <person name="Clavel T."/>
        </authorList>
    </citation>
    <scope>NUCLEOTIDE SEQUENCE [LARGE SCALE GENOMIC DNA]</scope>
    <source>
        <strain evidence="6 7">Oil+RF-744-WCA-WT-11</strain>
    </source>
</reference>
<evidence type="ECO:0000256" key="1">
    <source>
        <dbReference type="ARBA" id="ARBA00030291"/>
    </source>
</evidence>
<evidence type="ECO:0000313" key="7">
    <source>
        <dbReference type="Proteomes" id="UP000481852"/>
    </source>
</evidence>
<evidence type="ECO:0000256" key="2">
    <source>
        <dbReference type="ARBA" id="ARBA00030892"/>
    </source>
</evidence>
<dbReference type="Gene3D" id="3.10.180.10">
    <property type="entry name" value="2,3-Dihydroxybiphenyl 1,2-Dioxygenase, domain 1"/>
    <property type="match status" value="1"/>
</dbReference>
<dbReference type="InterPro" id="IPR029068">
    <property type="entry name" value="Glyas_Bleomycin-R_OHBP_Dase"/>
</dbReference>
<dbReference type="InterPro" id="IPR037523">
    <property type="entry name" value="VOC_core"/>
</dbReference>
<accession>A0A6L5X3X8</accession>
<dbReference type="Proteomes" id="UP000481852">
    <property type="component" value="Unassembled WGS sequence"/>
</dbReference>
<dbReference type="SUPFAM" id="SSF54593">
    <property type="entry name" value="Glyoxalase/Bleomycin resistance protein/Dihydroxybiphenyl dioxygenase"/>
    <property type="match status" value="1"/>
</dbReference>
<dbReference type="GO" id="GO:0005737">
    <property type="term" value="C:cytoplasm"/>
    <property type="evidence" value="ECO:0007669"/>
    <property type="project" value="TreeGrafter"/>
</dbReference>
<evidence type="ECO:0000259" key="5">
    <source>
        <dbReference type="PROSITE" id="PS51819"/>
    </source>
</evidence>
<keyword evidence="6" id="KW-0456">Lyase</keyword>
<dbReference type="PROSITE" id="PS51819">
    <property type="entry name" value="VOC"/>
    <property type="match status" value="1"/>
</dbReference>
<dbReference type="PANTHER" id="PTHR46036:SF5">
    <property type="entry name" value="LACTOYLGLUTATHIONE LYASE"/>
    <property type="match status" value="1"/>
</dbReference>
<organism evidence="6 7">
    <name type="scientific">Porcincola intestinalis</name>
    <dbReference type="NCBI Taxonomy" id="2606632"/>
    <lineage>
        <taxon>Bacteria</taxon>
        <taxon>Bacillati</taxon>
        <taxon>Bacillota</taxon>
        <taxon>Clostridia</taxon>
        <taxon>Lachnospirales</taxon>
        <taxon>Lachnospiraceae</taxon>
        <taxon>Porcincola</taxon>
    </lineage>
</organism>
<keyword evidence="7" id="KW-1185">Reference proteome</keyword>
<evidence type="ECO:0000313" key="6">
    <source>
        <dbReference type="EMBL" id="MSS14078.1"/>
    </source>
</evidence>
<sequence>MFTFNHFNFNVKNLEESLKFYHDALGLEEISRNDQPDFTIVFLGDGRTGFRLELTYMKGRTKPYDLGEQEYHLALTADNFEKAHAYHKKNGWICFENTAMGIYFLEDPDGYWIEIVPDGAYMAARTKE</sequence>
<dbReference type="InterPro" id="IPR004360">
    <property type="entry name" value="Glyas_Fos-R_dOase_dom"/>
</dbReference>
<dbReference type="AlphaFoldDB" id="A0A6L5X3X8"/>
<proteinExistence type="predicted"/>
<protein>
    <recommendedName>
        <fullName evidence="2">Aldoketomutase</fullName>
    </recommendedName>
    <alternativeName>
        <fullName evidence="1">Ketone-aldehyde mutase</fullName>
    </alternativeName>
    <alternativeName>
        <fullName evidence="3">Methylglyoxalase</fullName>
    </alternativeName>
    <alternativeName>
        <fullName evidence="4">S-D-lactoylglutathione methylglyoxal lyase</fullName>
    </alternativeName>
</protein>
<dbReference type="GO" id="GO:0019243">
    <property type="term" value="P:methylglyoxal catabolic process to D-lactate via S-lactoyl-glutathione"/>
    <property type="evidence" value="ECO:0007669"/>
    <property type="project" value="TreeGrafter"/>
</dbReference>
<evidence type="ECO:0000256" key="3">
    <source>
        <dbReference type="ARBA" id="ARBA00032460"/>
    </source>
</evidence>
<evidence type="ECO:0000256" key="4">
    <source>
        <dbReference type="ARBA" id="ARBA00033298"/>
    </source>
</evidence>
<gene>
    <name evidence="6" type="ORF">FYJ35_03315</name>
</gene>
<name>A0A6L5X3X8_9FIRM</name>
<dbReference type="GO" id="GO:0004462">
    <property type="term" value="F:lactoylglutathione lyase activity"/>
    <property type="evidence" value="ECO:0007669"/>
    <property type="project" value="TreeGrafter"/>
</dbReference>
<feature type="domain" description="VOC" evidence="5">
    <location>
        <begin position="3"/>
        <end position="118"/>
    </location>
</feature>
<dbReference type="EMBL" id="VULZ01000002">
    <property type="protein sequence ID" value="MSS14078.1"/>
    <property type="molecule type" value="Genomic_DNA"/>
</dbReference>
<dbReference type="PANTHER" id="PTHR46036">
    <property type="entry name" value="LACTOYLGLUTATHIONE LYASE"/>
    <property type="match status" value="1"/>
</dbReference>
<dbReference type="Pfam" id="PF00903">
    <property type="entry name" value="Glyoxalase"/>
    <property type="match status" value="1"/>
</dbReference>
<comment type="caution">
    <text evidence="6">The sequence shown here is derived from an EMBL/GenBank/DDBJ whole genome shotgun (WGS) entry which is preliminary data.</text>
</comment>